<evidence type="ECO:0000256" key="3">
    <source>
        <dbReference type="ARBA" id="ARBA00023125"/>
    </source>
</evidence>
<dbReference type="InterPro" id="IPR001789">
    <property type="entry name" value="Sig_transdc_resp-reg_receiver"/>
</dbReference>
<proteinExistence type="predicted"/>
<keyword evidence="1" id="KW-0597">Phosphoprotein</keyword>
<protein>
    <submittedName>
        <fullName evidence="7">Response regulator</fullName>
    </submittedName>
</protein>
<evidence type="ECO:0000313" key="7">
    <source>
        <dbReference type="EMBL" id="HJE20588.1"/>
    </source>
</evidence>
<dbReference type="Pfam" id="PF00072">
    <property type="entry name" value="Response_reg"/>
    <property type="match status" value="1"/>
</dbReference>
<reference evidence="7" key="1">
    <citation type="journal article" date="2021" name="PeerJ">
        <title>Extensive microbial diversity within the chicken gut microbiome revealed by metagenomics and culture.</title>
        <authorList>
            <person name="Gilroy R."/>
            <person name="Ravi A."/>
            <person name="Getino M."/>
            <person name="Pursley I."/>
            <person name="Horton D.L."/>
            <person name="Alikhan N.F."/>
            <person name="Baker D."/>
            <person name="Gharbi K."/>
            <person name="Hall N."/>
            <person name="Watson M."/>
            <person name="Adriaenssens E.M."/>
            <person name="Foster-Nyarko E."/>
            <person name="Jarju S."/>
            <person name="Secka A."/>
            <person name="Antonio M."/>
            <person name="Oren A."/>
            <person name="Chaudhuri R.R."/>
            <person name="La Ragione R."/>
            <person name="Hildebrand F."/>
            <person name="Pallen M.J."/>
        </authorList>
    </citation>
    <scope>NUCLEOTIDE SEQUENCE</scope>
    <source>
        <strain evidence="7">6019</strain>
    </source>
</reference>
<dbReference type="SUPFAM" id="SSF52172">
    <property type="entry name" value="CheY-like"/>
    <property type="match status" value="1"/>
</dbReference>
<evidence type="ECO:0000256" key="5">
    <source>
        <dbReference type="PROSITE-ProRule" id="PRU00169"/>
    </source>
</evidence>
<dbReference type="PANTHER" id="PTHR45566:SF1">
    <property type="entry name" value="HTH-TYPE TRANSCRIPTIONAL REGULATOR YHJB-RELATED"/>
    <property type="match status" value="1"/>
</dbReference>
<name>A0A921DZI1_9STAP</name>
<evidence type="ECO:0000256" key="1">
    <source>
        <dbReference type="ARBA" id="ARBA00022553"/>
    </source>
</evidence>
<dbReference type="Proteomes" id="UP000763505">
    <property type="component" value="Unassembled WGS sequence"/>
</dbReference>
<keyword evidence="2" id="KW-0805">Transcription regulation</keyword>
<dbReference type="GO" id="GO:0003677">
    <property type="term" value="F:DNA binding"/>
    <property type="evidence" value="ECO:0007669"/>
    <property type="project" value="UniProtKB-KW"/>
</dbReference>
<dbReference type="Gene3D" id="3.40.50.2300">
    <property type="match status" value="1"/>
</dbReference>
<dbReference type="PROSITE" id="PS50110">
    <property type="entry name" value="RESPONSE_REGULATORY"/>
    <property type="match status" value="1"/>
</dbReference>
<evidence type="ECO:0000313" key="8">
    <source>
        <dbReference type="Proteomes" id="UP000763505"/>
    </source>
</evidence>
<accession>A0A921DZI1</accession>
<dbReference type="AlphaFoldDB" id="A0A921DZI1"/>
<evidence type="ECO:0000259" key="6">
    <source>
        <dbReference type="PROSITE" id="PS50110"/>
    </source>
</evidence>
<dbReference type="InterPro" id="IPR011006">
    <property type="entry name" value="CheY-like_superfamily"/>
</dbReference>
<evidence type="ECO:0000256" key="2">
    <source>
        <dbReference type="ARBA" id="ARBA00023015"/>
    </source>
</evidence>
<dbReference type="SMART" id="SM00448">
    <property type="entry name" value="REC"/>
    <property type="match status" value="1"/>
</dbReference>
<dbReference type="EMBL" id="DYYI01000107">
    <property type="protein sequence ID" value="HJE20588.1"/>
    <property type="molecule type" value="Genomic_DNA"/>
</dbReference>
<keyword evidence="4" id="KW-0804">Transcription</keyword>
<comment type="caution">
    <text evidence="7">The sequence shown here is derived from an EMBL/GenBank/DDBJ whole genome shotgun (WGS) entry which is preliminary data.</text>
</comment>
<dbReference type="InterPro" id="IPR051015">
    <property type="entry name" value="EvgA-like"/>
</dbReference>
<evidence type="ECO:0000256" key="4">
    <source>
        <dbReference type="ARBA" id="ARBA00023163"/>
    </source>
</evidence>
<gene>
    <name evidence="7" type="ORF">K8V35_09565</name>
</gene>
<keyword evidence="3" id="KW-0238">DNA-binding</keyword>
<reference evidence="7" key="2">
    <citation type="submission" date="2021-09" db="EMBL/GenBank/DDBJ databases">
        <authorList>
            <person name="Gilroy R."/>
        </authorList>
    </citation>
    <scope>NUCLEOTIDE SEQUENCE</scope>
    <source>
        <strain evidence="7">6019</strain>
    </source>
</reference>
<dbReference type="PANTHER" id="PTHR45566">
    <property type="entry name" value="HTH-TYPE TRANSCRIPTIONAL REGULATOR YHJB-RELATED"/>
    <property type="match status" value="1"/>
</dbReference>
<organism evidence="7 8">
    <name type="scientific">Aliicoccus persicus</name>
    <dbReference type="NCBI Taxonomy" id="930138"/>
    <lineage>
        <taxon>Bacteria</taxon>
        <taxon>Bacillati</taxon>
        <taxon>Bacillota</taxon>
        <taxon>Bacilli</taxon>
        <taxon>Bacillales</taxon>
        <taxon>Staphylococcaceae</taxon>
        <taxon>Aliicoccus</taxon>
    </lineage>
</organism>
<sequence length="134" mass="15729">MTDTSLKIYIVEPDPIFSLVLYRVLYEIKGVSPTDISMFEDGDAFLKNYKYQNEYSIYIINDILPKQSGTKLIQEIRKQDEEGIIYIMTKSNTNQELIFAIGLGADNYFIKSFDLDVFKAIIERKVQRRHTKWN</sequence>
<feature type="domain" description="Response regulatory" evidence="6">
    <location>
        <begin position="7"/>
        <end position="126"/>
    </location>
</feature>
<dbReference type="GO" id="GO:0000160">
    <property type="term" value="P:phosphorelay signal transduction system"/>
    <property type="evidence" value="ECO:0007669"/>
    <property type="project" value="InterPro"/>
</dbReference>
<comment type="caution">
    <text evidence="5">Lacks conserved residue(s) required for the propagation of feature annotation.</text>
</comment>